<dbReference type="Proteomes" id="UP000294743">
    <property type="component" value="Unassembled WGS sequence"/>
</dbReference>
<dbReference type="SUPFAM" id="SSF101478">
    <property type="entry name" value="ADP-ribosylglycohydrolase"/>
    <property type="match status" value="1"/>
</dbReference>
<dbReference type="InterPro" id="IPR005502">
    <property type="entry name" value="Ribosyl_crysJ1"/>
</dbReference>
<name>A0A4R7ZCA5_9FIRM</name>
<feature type="binding site" evidence="1">
    <location>
        <position position="288"/>
    </location>
    <ligand>
        <name>Mg(2+)</name>
        <dbReference type="ChEBI" id="CHEBI:18420"/>
        <label>1</label>
    </ligand>
</feature>
<reference evidence="2 3" key="1">
    <citation type="submission" date="2019-03" db="EMBL/GenBank/DDBJ databases">
        <title>Genomic Encyclopedia of Type Strains, Phase IV (KMG-IV): sequencing the most valuable type-strain genomes for metagenomic binning, comparative biology and taxonomic classification.</title>
        <authorList>
            <person name="Goeker M."/>
        </authorList>
    </citation>
    <scope>NUCLEOTIDE SEQUENCE [LARGE SCALE GENOMIC DNA]</scope>
    <source>
        <strain evidence="2 3">DSM 28867</strain>
    </source>
</reference>
<evidence type="ECO:0000256" key="1">
    <source>
        <dbReference type="PIRSR" id="PIRSR605502-1"/>
    </source>
</evidence>
<dbReference type="Gene3D" id="1.10.4080.10">
    <property type="entry name" value="ADP-ribosylation/Crystallin J1"/>
    <property type="match status" value="1"/>
</dbReference>
<feature type="binding site" evidence="1">
    <location>
        <position position="59"/>
    </location>
    <ligand>
        <name>Mg(2+)</name>
        <dbReference type="ChEBI" id="CHEBI:18420"/>
        <label>1</label>
    </ligand>
</feature>
<accession>A0A4R7ZCA5</accession>
<dbReference type="InterPro" id="IPR036705">
    <property type="entry name" value="Ribosyl_crysJ1_sf"/>
</dbReference>
<keyword evidence="1" id="KW-0460">Magnesium</keyword>
<organism evidence="2 3">
    <name type="scientific">Breznakia blatticola</name>
    <dbReference type="NCBI Taxonomy" id="1754012"/>
    <lineage>
        <taxon>Bacteria</taxon>
        <taxon>Bacillati</taxon>
        <taxon>Bacillota</taxon>
        <taxon>Erysipelotrichia</taxon>
        <taxon>Erysipelotrichales</taxon>
        <taxon>Erysipelotrichaceae</taxon>
        <taxon>Breznakia</taxon>
    </lineage>
</organism>
<feature type="binding site" evidence="1">
    <location>
        <position position="60"/>
    </location>
    <ligand>
        <name>Mg(2+)</name>
        <dbReference type="ChEBI" id="CHEBI:18420"/>
        <label>1</label>
    </ligand>
</feature>
<comment type="caution">
    <text evidence="2">The sequence shown here is derived from an EMBL/GenBank/DDBJ whole genome shotgun (WGS) entry which is preliminary data.</text>
</comment>
<feature type="binding site" evidence="1">
    <location>
        <position position="286"/>
    </location>
    <ligand>
        <name>Mg(2+)</name>
        <dbReference type="ChEBI" id="CHEBI:18420"/>
        <label>1</label>
    </ligand>
</feature>
<dbReference type="GO" id="GO:0016787">
    <property type="term" value="F:hydrolase activity"/>
    <property type="evidence" value="ECO:0007669"/>
    <property type="project" value="UniProtKB-KW"/>
</dbReference>
<sequence length="343" mass="37999">MKRKKILGALYGAAYGDSLGAITEFCTHEEIIHHFPNGLRTYEKSISVITKDIESGCVTDDFGSSCYVMQEIINEEGYFHRDIALKAILAWSEDENVFKRYAGSNTKAAIERLKKGSVIEERDKLFHFQGKNTNGGAMKVTPIALLAKHDVSRVIQYTKDLCWPTHYNASAVSAAAAIACAIAQAQKETTIDSIIHEAIQGATKAWNEVSNEGYVTFGPRIENRIQYAVMVARKCTTDDELFSILNNDIGTGILVNESIPAVFAILAYTDGDFEKSMYLAVNAGGDTDTIASMLGAIVGGYHGIDVIPEEIREKINEKNQMIHLKETIETFTQMLLHEKEEEK</sequence>
<evidence type="ECO:0000313" key="3">
    <source>
        <dbReference type="Proteomes" id="UP000294743"/>
    </source>
</evidence>
<gene>
    <name evidence="2" type="ORF">EDD63_1605</name>
</gene>
<dbReference type="AlphaFoldDB" id="A0A4R7ZCA5"/>
<dbReference type="GO" id="GO:0046872">
    <property type="term" value="F:metal ion binding"/>
    <property type="evidence" value="ECO:0007669"/>
    <property type="project" value="UniProtKB-KW"/>
</dbReference>
<feature type="binding site" evidence="1">
    <location>
        <position position="61"/>
    </location>
    <ligand>
        <name>Mg(2+)</name>
        <dbReference type="ChEBI" id="CHEBI:18420"/>
        <label>1</label>
    </ligand>
</feature>
<dbReference type="PANTHER" id="PTHR16222">
    <property type="entry name" value="ADP-RIBOSYLGLYCOHYDROLASE"/>
    <property type="match status" value="1"/>
</dbReference>
<dbReference type="PANTHER" id="PTHR16222:SF12">
    <property type="entry name" value="ADP-RIBOSYLGLYCOHYDROLASE-RELATED"/>
    <property type="match status" value="1"/>
</dbReference>
<dbReference type="Pfam" id="PF03747">
    <property type="entry name" value="ADP_ribosyl_GH"/>
    <property type="match status" value="1"/>
</dbReference>
<comment type="cofactor">
    <cofactor evidence="1">
        <name>Mg(2+)</name>
        <dbReference type="ChEBI" id="CHEBI:18420"/>
    </cofactor>
    <text evidence="1">Binds 2 magnesium ions per subunit.</text>
</comment>
<dbReference type="OrthoDB" id="9798107at2"/>
<keyword evidence="2" id="KW-0378">Hydrolase</keyword>
<dbReference type="RefSeq" id="WP_134171320.1">
    <property type="nucleotide sequence ID" value="NZ_SODD01000060.1"/>
</dbReference>
<keyword evidence="1" id="KW-0479">Metal-binding</keyword>
<feature type="binding site" evidence="1">
    <location>
        <position position="289"/>
    </location>
    <ligand>
        <name>Mg(2+)</name>
        <dbReference type="ChEBI" id="CHEBI:18420"/>
        <label>1</label>
    </ligand>
</feature>
<evidence type="ECO:0000313" key="2">
    <source>
        <dbReference type="EMBL" id="TDW09483.1"/>
    </source>
</evidence>
<keyword evidence="3" id="KW-1185">Reference proteome</keyword>
<protein>
    <submittedName>
        <fullName evidence="2">ADP-ribosylglycohydrolase</fullName>
    </submittedName>
</protein>
<dbReference type="EMBL" id="SODD01000060">
    <property type="protein sequence ID" value="TDW09483.1"/>
    <property type="molecule type" value="Genomic_DNA"/>
</dbReference>
<dbReference type="InterPro" id="IPR050792">
    <property type="entry name" value="ADP-ribosylglycohydrolase"/>
</dbReference>
<proteinExistence type="predicted"/>